<dbReference type="PANTHER" id="PTHR42773:SF1">
    <property type="entry name" value="METALLO-BETA-LACTAMASE FAMILY PROTEIN"/>
    <property type="match status" value="1"/>
</dbReference>
<dbReference type="SUPFAM" id="SSF56281">
    <property type="entry name" value="Metallo-hydrolase/oxidoreductase"/>
    <property type="match status" value="1"/>
</dbReference>
<evidence type="ECO:0000313" key="3">
    <source>
        <dbReference type="Proteomes" id="UP000001660"/>
    </source>
</evidence>
<evidence type="ECO:0000313" key="2">
    <source>
        <dbReference type="EMBL" id="CBK41150.1"/>
    </source>
</evidence>
<gene>
    <name evidence="2" type="ORF">NIDE1401</name>
</gene>
<reference evidence="2" key="3">
    <citation type="submission" date="2010-03" db="EMBL/GenBank/DDBJ databases">
        <authorList>
            <person name="Genoscope - CEA"/>
        </authorList>
    </citation>
    <scope>NUCLEOTIDE SEQUENCE</scope>
</reference>
<dbReference type="Proteomes" id="UP000001660">
    <property type="component" value="Chromosome"/>
</dbReference>
<dbReference type="PANTHER" id="PTHR42773">
    <property type="entry name" value="METALLO-BETA-LACTAMASE-RELATED"/>
    <property type="match status" value="1"/>
</dbReference>
<dbReference type="InterPro" id="IPR036866">
    <property type="entry name" value="RibonucZ/Hydroxyglut_hydro"/>
</dbReference>
<reference evidence="1" key="1">
    <citation type="journal article" date="2008" name="Environ. Microbiol.">
        <title>Environmental genomics reveals a functional chlorite dismutase in the nitrite-oxidizing bacterium 'Candidatus Nitrospira defluvii'.</title>
        <authorList>
            <person name="Maixner F."/>
            <person name="Wagner M."/>
            <person name="Lucker S."/>
            <person name="Pelletier E."/>
            <person name="Schmitz-Esser S."/>
            <person name="Hace K."/>
            <person name="Spieck E."/>
            <person name="Konrat R."/>
            <person name="Le Paslier D."/>
            <person name="Daims H."/>
        </authorList>
    </citation>
    <scope>NUCLEOTIDE SEQUENCE</scope>
</reference>
<dbReference type="eggNOG" id="COG0491">
    <property type="taxonomic scope" value="Bacteria"/>
</dbReference>
<organism evidence="1">
    <name type="scientific">Nitrospira defluvii</name>
    <dbReference type="NCBI Taxonomy" id="330214"/>
    <lineage>
        <taxon>Bacteria</taxon>
        <taxon>Pseudomonadati</taxon>
        <taxon>Nitrospirota</taxon>
        <taxon>Nitrospiria</taxon>
        <taxon>Nitrospirales</taxon>
        <taxon>Nitrospiraceae</taxon>
        <taxon>Nitrospira</taxon>
    </lineage>
</organism>
<evidence type="ECO:0000313" key="1">
    <source>
        <dbReference type="EMBL" id="ACE75557.1"/>
    </source>
</evidence>
<dbReference type="STRING" id="330214.NIDE1401"/>
<protein>
    <recommendedName>
        <fullName evidence="4">Metallo-beta-lactamase domain-containing protein</fullName>
    </recommendedName>
</protein>
<dbReference type="OrthoDB" id="819793at2"/>
<keyword evidence="3" id="KW-1185">Reference proteome</keyword>
<dbReference type="KEGG" id="nde:NIDE1401"/>
<name>B3U4J0_9BACT</name>
<dbReference type="EMBL" id="EU559167">
    <property type="protein sequence ID" value="ACE75557.1"/>
    <property type="molecule type" value="Genomic_DNA"/>
</dbReference>
<sequence>MKQLLPGIWQWSWFSEDKQLDFNGLFLNVGEHKILVDPPPMTAEAHTFIRRQGALDYIIVTNRDHVREAASYQADFRCQLQVPEADVAQMNLAPSKTFKDGELLPGGIWVIHLNDQKSAGESALYIQQGKGVLIVGDALIGKPAGSLSLLDPEKYGDITKARDGLRRLLKYNFDSILVGDGVSIVFGAKQAVEQALQT</sequence>
<reference evidence="2 3" key="2">
    <citation type="journal article" date="2010" name="Proc. Natl. Acad. Sci. U.S.A.">
        <title>A Nitrospira metagenome illuminates the physiology and evolution of globally important nitrite-oxidizing bacteria.</title>
        <authorList>
            <person name="Lucker S."/>
            <person name="Wagner M."/>
            <person name="Maixner F."/>
            <person name="Pelletier E."/>
            <person name="Koch H."/>
            <person name="Vacherie B."/>
            <person name="Rattei T."/>
            <person name="Sinninghe Damste J."/>
            <person name="Spieck E."/>
            <person name="Le Paslier D."/>
            <person name="Daims H."/>
        </authorList>
    </citation>
    <scope>NUCLEOTIDE SEQUENCE [LARGE SCALE GENOMIC DNA]</scope>
</reference>
<accession>B3U4J0</accession>
<dbReference type="Pfam" id="PF14597">
    <property type="entry name" value="Lactamase_B_5"/>
    <property type="match status" value="1"/>
</dbReference>
<proteinExistence type="predicted"/>
<dbReference type="AlphaFoldDB" id="B3U4J0"/>
<dbReference type="Gene3D" id="3.60.15.10">
    <property type="entry name" value="Ribonuclease Z/Hydroxyacylglutathione hydrolase-like"/>
    <property type="match status" value="1"/>
</dbReference>
<dbReference type="HOGENOM" id="CLU_1375997_0_0_0"/>
<evidence type="ECO:0008006" key="4">
    <source>
        <dbReference type="Google" id="ProtNLM"/>
    </source>
</evidence>
<dbReference type="EMBL" id="FP929003">
    <property type="protein sequence ID" value="CBK41150.1"/>
    <property type="molecule type" value="Genomic_DNA"/>
</dbReference>